<comment type="caution">
    <text evidence="3">The sequence shown here is derived from an EMBL/GenBank/DDBJ whole genome shotgun (WGS) entry which is preliminary data.</text>
</comment>
<dbReference type="SUPFAM" id="SSF51569">
    <property type="entry name" value="Aldolase"/>
    <property type="match status" value="1"/>
</dbReference>
<dbReference type="OrthoDB" id="191315at2759"/>
<evidence type="ECO:0000313" key="4">
    <source>
        <dbReference type="Proteomes" id="UP000244722"/>
    </source>
</evidence>
<dbReference type="STRING" id="42251.A0A2T7A488"/>
<dbReference type="Pfam" id="PF00701">
    <property type="entry name" value="DHDPS"/>
    <property type="match status" value="1"/>
</dbReference>
<dbReference type="PANTHER" id="PTHR12128">
    <property type="entry name" value="DIHYDRODIPICOLINATE SYNTHASE"/>
    <property type="match status" value="1"/>
</dbReference>
<dbReference type="InterPro" id="IPR013785">
    <property type="entry name" value="Aldolase_TIM"/>
</dbReference>
<dbReference type="InterPro" id="IPR002220">
    <property type="entry name" value="DapA-like"/>
</dbReference>
<dbReference type="SMART" id="SM01130">
    <property type="entry name" value="DHDPS"/>
    <property type="match status" value="1"/>
</dbReference>
<organism evidence="3 4">
    <name type="scientific">Tuber borchii</name>
    <name type="common">White truffle</name>
    <dbReference type="NCBI Taxonomy" id="42251"/>
    <lineage>
        <taxon>Eukaryota</taxon>
        <taxon>Fungi</taxon>
        <taxon>Dikarya</taxon>
        <taxon>Ascomycota</taxon>
        <taxon>Pezizomycotina</taxon>
        <taxon>Pezizomycetes</taxon>
        <taxon>Pezizales</taxon>
        <taxon>Tuberaceae</taxon>
        <taxon>Tuber</taxon>
    </lineage>
</organism>
<keyword evidence="1" id="KW-0456">Lyase</keyword>
<sequence>MASSSPPPAGIYVPVPTFFLPASSENYNPLTPLDLDAQAGHALHLARSGITGLVLVGSTGEAVHVTSSERVAQIKHVRAALTAGGFKNYPLIAGTATNGIEETVKLLNGSAAAGAGWGLVLAPGFFSGAASEEGIVEWYKGVADGSNIPVMIYHYPGVSNNVKLPPSIFRSLASHRNIVGGKLSHGDISVHAQIALDPQIDHKNFHLFTGLGQQLFPALQVGCSGAVDGLAAIFPKTVVYLYTLVTQTDPLDRETLERVRELQYRISRAEELIVRFGVVGIKEAVSRVLNFGEPDGGRLPLARGMGYGEWEKWSEEMTEMARIEMELQTS</sequence>
<dbReference type="CDD" id="cd00408">
    <property type="entry name" value="DHDPS-like"/>
    <property type="match status" value="1"/>
</dbReference>
<dbReference type="Gene3D" id="3.20.20.70">
    <property type="entry name" value="Aldolase class I"/>
    <property type="match status" value="1"/>
</dbReference>
<reference evidence="3 4" key="1">
    <citation type="submission" date="2017-04" db="EMBL/GenBank/DDBJ databases">
        <title>Draft genome sequence of Tuber borchii Vittad., a whitish edible truffle.</title>
        <authorList>
            <consortium name="DOE Joint Genome Institute"/>
            <person name="Murat C."/>
            <person name="Kuo A."/>
            <person name="Barry K.W."/>
            <person name="Clum A."/>
            <person name="Dockter R.B."/>
            <person name="Fauchery L."/>
            <person name="Iotti M."/>
            <person name="Kohler A."/>
            <person name="Labutti K."/>
            <person name="Lindquist E.A."/>
            <person name="Lipzen A."/>
            <person name="Ohm R.A."/>
            <person name="Wang M."/>
            <person name="Grigoriev I.V."/>
            <person name="Zambonelli A."/>
            <person name="Martin F.M."/>
        </authorList>
    </citation>
    <scope>NUCLEOTIDE SEQUENCE [LARGE SCALE GENOMIC DNA]</scope>
    <source>
        <strain evidence="3 4">Tbo3840</strain>
    </source>
</reference>
<evidence type="ECO:0000256" key="1">
    <source>
        <dbReference type="ARBA" id="ARBA00023239"/>
    </source>
</evidence>
<protein>
    <recommendedName>
        <fullName evidence="5">Dihydrodipicolinate synthase</fullName>
    </recommendedName>
</protein>
<keyword evidence="4" id="KW-1185">Reference proteome</keyword>
<accession>A0A2T7A488</accession>
<evidence type="ECO:0000256" key="2">
    <source>
        <dbReference type="ARBA" id="ARBA00023270"/>
    </source>
</evidence>
<dbReference type="EMBL" id="NESQ01000026">
    <property type="protein sequence ID" value="PUU82567.1"/>
    <property type="molecule type" value="Genomic_DNA"/>
</dbReference>
<dbReference type="GO" id="GO:0008840">
    <property type="term" value="F:4-hydroxy-tetrahydrodipicolinate synthase activity"/>
    <property type="evidence" value="ECO:0007669"/>
    <property type="project" value="TreeGrafter"/>
</dbReference>
<dbReference type="PRINTS" id="PR00146">
    <property type="entry name" value="DHPICSNTHASE"/>
</dbReference>
<dbReference type="PANTHER" id="PTHR12128:SF68">
    <property type="entry name" value="DIHYDRODIPICOLINATE SYNTHETASE"/>
    <property type="match status" value="1"/>
</dbReference>
<dbReference type="PROSITE" id="PS00665">
    <property type="entry name" value="DHDPS_1"/>
    <property type="match status" value="1"/>
</dbReference>
<dbReference type="InterPro" id="IPR020624">
    <property type="entry name" value="Schiff_base-form_aldolases_CS"/>
</dbReference>
<evidence type="ECO:0000313" key="3">
    <source>
        <dbReference type="EMBL" id="PUU82567.1"/>
    </source>
</evidence>
<name>A0A2T7A488_TUBBO</name>
<dbReference type="AlphaFoldDB" id="A0A2T7A488"/>
<dbReference type="Proteomes" id="UP000244722">
    <property type="component" value="Unassembled WGS sequence"/>
</dbReference>
<evidence type="ECO:0008006" key="5">
    <source>
        <dbReference type="Google" id="ProtNLM"/>
    </source>
</evidence>
<keyword evidence="2" id="KW-0704">Schiff base</keyword>
<proteinExistence type="predicted"/>
<gene>
    <name evidence="3" type="ORF">B9Z19DRAFT_967456</name>
</gene>